<evidence type="ECO:0000313" key="4">
    <source>
        <dbReference type="Proteomes" id="UP000281813"/>
    </source>
</evidence>
<gene>
    <name evidence="3" type="ORF">D8M05_09785</name>
</gene>
<dbReference type="CDD" id="cd00093">
    <property type="entry name" value="HTH_XRE"/>
    <property type="match status" value="1"/>
</dbReference>
<evidence type="ECO:0000259" key="2">
    <source>
        <dbReference type="PROSITE" id="PS50943"/>
    </source>
</evidence>
<dbReference type="SMART" id="SM00530">
    <property type="entry name" value="HTH_XRE"/>
    <property type="match status" value="1"/>
</dbReference>
<organism evidence="3 4">
    <name type="scientific">Oceanobacillus bengalensis</name>
    <dbReference type="NCBI Taxonomy" id="1435466"/>
    <lineage>
        <taxon>Bacteria</taxon>
        <taxon>Bacillati</taxon>
        <taxon>Bacillota</taxon>
        <taxon>Bacilli</taxon>
        <taxon>Bacillales</taxon>
        <taxon>Bacillaceae</taxon>
        <taxon>Oceanobacillus</taxon>
    </lineage>
</organism>
<dbReference type="PANTHER" id="PTHR46797">
    <property type="entry name" value="HTH-TYPE TRANSCRIPTIONAL REGULATOR"/>
    <property type="match status" value="1"/>
</dbReference>
<dbReference type="SUPFAM" id="SSF48452">
    <property type="entry name" value="TPR-like"/>
    <property type="match status" value="2"/>
</dbReference>
<sequence>MVDRINCEVASMETLGERIRKMRKEKKMTLEELAGERISKSMLSLIENNKAQPSMESLTFISEQLGVGVGELMQQGDKKEIRKLLKQAEVLYHSESEIYVQDQLVRKFTKVVEHIRPYLNQLEDGYESARLLQLYSYSLFYSNQDGWQDTLKHAANIYEKINATSKRASIGIFQATVLFSKNKYSSALQVLLQEKEKIEQKEPYIDPLIKLDFDYSEAVYRLAIGDTDVAMQVIENAIQYSKTHKIFYHIDDLFRIAAGYGLLFHDEEKISYYTNKLKHYGEFVDDPFYHAFADFIAAERMIFKEQNFSGALDRIEKHLNEVSIETLDPHFIIVKGKCLYELGHYEEAIHWLNKVNVPYYLHHPYDLSLLYIGDSYKALCHLKLDNLEQALTFATLAKENFEPILDSFYKEFAYRTYRQVVEAIKKEKKIP</sequence>
<evidence type="ECO:0000313" key="3">
    <source>
        <dbReference type="EMBL" id="RKQ15551.1"/>
    </source>
</evidence>
<dbReference type="Proteomes" id="UP000281813">
    <property type="component" value="Unassembled WGS sequence"/>
</dbReference>
<comment type="caution">
    <text evidence="3">The sequence shown here is derived from an EMBL/GenBank/DDBJ whole genome shotgun (WGS) entry which is preliminary data.</text>
</comment>
<evidence type="ECO:0000256" key="1">
    <source>
        <dbReference type="ARBA" id="ARBA00023125"/>
    </source>
</evidence>
<feature type="domain" description="HTH cro/C1-type" evidence="2">
    <location>
        <begin position="19"/>
        <end position="72"/>
    </location>
</feature>
<dbReference type="PROSITE" id="PS50943">
    <property type="entry name" value="HTH_CROC1"/>
    <property type="match status" value="1"/>
</dbReference>
<dbReference type="GO" id="GO:0003677">
    <property type="term" value="F:DNA binding"/>
    <property type="evidence" value="ECO:0007669"/>
    <property type="project" value="UniProtKB-KW"/>
</dbReference>
<dbReference type="OrthoDB" id="290878at2"/>
<reference evidence="3 4" key="1">
    <citation type="journal article" date="2015" name="Antonie Van Leeuwenhoek">
        <title>Oceanobacillus bengalensis sp. nov., a bacterium isolated from seawater of the Bay of Bengal.</title>
        <authorList>
            <person name="Yongchang O."/>
            <person name="Xiang W."/>
            <person name="Wang G."/>
        </authorList>
    </citation>
    <scope>NUCLEOTIDE SEQUENCE [LARGE SCALE GENOMIC DNA]</scope>
    <source>
        <strain evidence="3 4">MCCC 1K00260</strain>
    </source>
</reference>
<keyword evidence="1" id="KW-0238">DNA-binding</keyword>
<dbReference type="AlphaFoldDB" id="A0A494YZE2"/>
<dbReference type="PANTHER" id="PTHR46797:SF1">
    <property type="entry name" value="METHYLPHOSPHONATE SYNTHASE"/>
    <property type="match status" value="1"/>
</dbReference>
<dbReference type="InterPro" id="IPR001387">
    <property type="entry name" value="Cro/C1-type_HTH"/>
</dbReference>
<keyword evidence="4" id="KW-1185">Reference proteome</keyword>
<dbReference type="Pfam" id="PF12844">
    <property type="entry name" value="HTH_19"/>
    <property type="match status" value="1"/>
</dbReference>
<dbReference type="EMBL" id="RBZO01000013">
    <property type="protein sequence ID" value="RKQ15551.1"/>
    <property type="molecule type" value="Genomic_DNA"/>
</dbReference>
<dbReference type="SUPFAM" id="SSF47413">
    <property type="entry name" value="lambda repressor-like DNA-binding domains"/>
    <property type="match status" value="1"/>
</dbReference>
<dbReference type="InterPro" id="IPR050807">
    <property type="entry name" value="TransReg_Diox_bact_type"/>
</dbReference>
<dbReference type="InterPro" id="IPR011990">
    <property type="entry name" value="TPR-like_helical_dom_sf"/>
</dbReference>
<protein>
    <submittedName>
        <fullName evidence="3">XRE family transcriptional regulator</fullName>
    </submittedName>
</protein>
<name>A0A494YZE2_9BACI</name>
<dbReference type="GO" id="GO:0003700">
    <property type="term" value="F:DNA-binding transcription factor activity"/>
    <property type="evidence" value="ECO:0007669"/>
    <property type="project" value="TreeGrafter"/>
</dbReference>
<accession>A0A494YZE2</accession>
<dbReference type="InterPro" id="IPR010982">
    <property type="entry name" value="Lambda_DNA-bd_dom_sf"/>
</dbReference>
<dbReference type="GO" id="GO:0005829">
    <property type="term" value="C:cytosol"/>
    <property type="evidence" value="ECO:0007669"/>
    <property type="project" value="TreeGrafter"/>
</dbReference>
<proteinExistence type="predicted"/>
<dbReference type="Gene3D" id="1.25.40.10">
    <property type="entry name" value="Tetratricopeptide repeat domain"/>
    <property type="match status" value="1"/>
</dbReference>